<dbReference type="AlphaFoldDB" id="A0AA44XVV7"/>
<evidence type="ECO:0000313" key="2">
    <source>
        <dbReference type="Proteomes" id="UP000237632"/>
    </source>
</evidence>
<sequence>MRSIAGDEWTLIAGLQEGWLTAEQRASNFWRIAKLEREEVAREEAVAQYKEIRARAASASATGAEGADALAHEVWSAAQRAPGEGIEDAVQRIAAILSRSHTAAAEAAIVGARIAEDDRAITAAQKQRALDEGGATASAVRPYSIPCYVAAPQPAQADARVGLTDEQRKAIKWAARATSNLATREALMALLQGVNHAE</sequence>
<proteinExistence type="predicted"/>
<comment type="caution">
    <text evidence="1">The sequence shown here is derived from an EMBL/GenBank/DDBJ whole genome shotgun (WGS) entry which is preliminary data.</text>
</comment>
<accession>A0AA44XVV7</accession>
<gene>
    <name evidence="1" type="ORF">C6T65_28755</name>
</gene>
<dbReference type="EMBL" id="PVHK01000220">
    <property type="protein sequence ID" value="PRH38990.1"/>
    <property type="molecule type" value="Genomic_DNA"/>
</dbReference>
<evidence type="ECO:0000313" key="1">
    <source>
        <dbReference type="EMBL" id="PRH38990.1"/>
    </source>
</evidence>
<reference evidence="1 2" key="1">
    <citation type="submission" date="2018-03" db="EMBL/GenBank/DDBJ databases">
        <authorList>
            <person name="Nguyen K."/>
            <person name="Fouts D."/>
            <person name="Sutton G."/>
        </authorList>
    </citation>
    <scope>NUCLEOTIDE SEQUENCE [LARGE SCALE GENOMIC DNA]</scope>
    <source>
        <strain evidence="1 2">AU3578</strain>
    </source>
</reference>
<dbReference type="Proteomes" id="UP000237632">
    <property type="component" value="Unassembled WGS sequence"/>
</dbReference>
<name>A0AA44XVV7_BURVI</name>
<protein>
    <submittedName>
        <fullName evidence="1">Uncharacterized protein</fullName>
    </submittedName>
</protein>
<organism evidence="1 2">
    <name type="scientific">Burkholderia vietnamiensis</name>
    <dbReference type="NCBI Taxonomy" id="60552"/>
    <lineage>
        <taxon>Bacteria</taxon>
        <taxon>Pseudomonadati</taxon>
        <taxon>Pseudomonadota</taxon>
        <taxon>Betaproteobacteria</taxon>
        <taxon>Burkholderiales</taxon>
        <taxon>Burkholderiaceae</taxon>
        <taxon>Burkholderia</taxon>
        <taxon>Burkholderia cepacia complex</taxon>
    </lineage>
</organism>